<protein>
    <submittedName>
        <fullName evidence="1">Uncharacterized protein</fullName>
    </submittedName>
</protein>
<proteinExistence type="predicted"/>
<dbReference type="AlphaFoldDB" id="A0A151ZEI2"/>
<dbReference type="Proteomes" id="UP000076078">
    <property type="component" value="Unassembled WGS sequence"/>
</dbReference>
<evidence type="ECO:0000313" key="2">
    <source>
        <dbReference type="Proteomes" id="UP000076078"/>
    </source>
</evidence>
<gene>
    <name evidence="1" type="ORF">DLAC_06339</name>
</gene>
<organism evidence="1 2">
    <name type="scientific">Tieghemostelium lacteum</name>
    <name type="common">Slime mold</name>
    <name type="synonym">Dictyostelium lacteum</name>
    <dbReference type="NCBI Taxonomy" id="361077"/>
    <lineage>
        <taxon>Eukaryota</taxon>
        <taxon>Amoebozoa</taxon>
        <taxon>Evosea</taxon>
        <taxon>Eumycetozoa</taxon>
        <taxon>Dictyostelia</taxon>
        <taxon>Dictyosteliales</taxon>
        <taxon>Raperosteliaceae</taxon>
        <taxon>Tieghemostelium</taxon>
    </lineage>
</organism>
<name>A0A151ZEI2_TIELA</name>
<sequence length="801" mass="93406">MSYILYQQVFKNKYLHGKIFYYVKKYYRDNYLNSFSYNKIPLSYFIQKSENVNTSKLSLLKDKVKSHNEWYIRGDINGIMGYSNEEITAFYNNNTDLETFVLLLPVLKHNRFINNYTVKNIIFSSPSYRIIEYILENRILSSFEPFNLMEKDIHPDLNFEQFLKKHQHIFFHPKYELNLVQLLRRSLLSSSAQNLKYVFGLLEGTGIGNEISKNEWVYMLTPMMEIGNLEVFKLLLNNQPGKNIEFFPKDLKSKNTFSNDHFEIVKLFHQHFNIKTYYSIYSITFILSSIDTNVLEYLSTFESFRDELLLNTSWLSTLISIPSLKYIISNQLMGQKQSLIVRNPKIVTDLELFKLCLPIIKTYVCYSLVNSTSLEILELALTETSVIIDDNELQNAHHSLEILDYLYKMSSLYPDRIKITYKSIEKAFQFCKLDQVQYLYQNHCEFVEGIIYNSIYSRSLERLNYCIGIKRDEISNMIKNNRVNLRSTFHPAKLMNVFPELRKQVNKLASYIQRQSSIIEMTIDDPKSFGIHSFAHRLLLEEAIRDDNLGLLHYLMENRKHPLLKNQIRTNQSCILIDSLVVDNSFKMVLFLFSYDTGGDPVIRIISDTFFEGRYFVYGITPEPIALERNERESENDYIPLSRYDLRAGEMYIVIQQSESVNFTSLSTKFTPNAIAISQYSYPGSSRLCVSTRTSYGSSGAVIPEIRETIEFTGYFISPFDHSGRTQILRIVDANNRDFECSNPIELRGNSDFPSTGSSLKRISCELPGPCRDTTFLFVGQDSNSRGTPFNFYCQDPNIKC</sequence>
<reference evidence="1 2" key="1">
    <citation type="submission" date="2015-12" db="EMBL/GenBank/DDBJ databases">
        <title>Dictyostelia acquired genes for synthesis and detection of signals that induce cell-type specialization by lateral gene transfer from prokaryotes.</title>
        <authorList>
            <person name="Gloeckner G."/>
            <person name="Schaap P."/>
        </authorList>
    </citation>
    <scope>NUCLEOTIDE SEQUENCE [LARGE SCALE GENOMIC DNA]</scope>
    <source>
        <strain evidence="1 2">TK</strain>
    </source>
</reference>
<evidence type="ECO:0000313" key="1">
    <source>
        <dbReference type="EMBL" id="KYQ92372.1"/>
    </source>
</evidence>
<keyword evidence="2" id="KW-1185">Reference proteome</keyword>
<dbReference type="EMBL" id="LODT01000029">
    <property type="protein sequence ID" value="KYQ92372.1"/>
    <property type="molecule type" value="Genomic_DNA"/>
</dbReference>
<dbReference type="InParanoid" id="A0A151ZEI2"/>
<comment type="caution">
    <text evidence="1">The sequence shown here is derived from an EMBL/GenBank/DDBJ whole genome shotgun (WGS) entry which is preliminary data.</text>
</comment>
<accession>A0A151ZEI2</accession>